<dbReference type="Gene3D" id="1.10.10.10">
    <property type="entry name" value="Winged helix-like DNA-binding domain superfamily/Winged helix DNA-binding domain"/>
    <property type="match status" value="1"/>
</dbReference>
<dbReference type="Pfam" id="PF01047">
    <property type="entry name" value="MarR"/>
    <property type="match status" value="1"/>
</dbReference>
<protein>
    <submittedName>
        <fullName evidence="7">MarR family transcriptional regulator</fullName>
    </submittedName>
</protein>
<gene>
    <name evidence="7" type="ORF">EDD19_11473</name>
</gene>
<dbReference type="GO" id="GO:0003677">
    <property type="term" value="F:DNA binding"/>
    <property type="evidence" value="ECO:0007669"/>
    <property type="project" value="UniProtKB-KW"/>
</dbReference>
<keyword evidence="5" id="KW-0804">Transcription</keyword>
<dbReference type="SMART" id="SM00347">
    <property type="entry name" value="HTH_MARR"/>
    <property type="match status" value="1"/>
</dbReference>
<dbReference type="InterPro" id="IPR039422">
    <property type="entry name" value="MarR/SlyA-like"/>
</dbReference>
<comment type="subcellular location">
    <subcellularLocation>
        <location evidence="1">Cytoplasm</location>
    </subcellularLocation>
</comment>
<dbReference type="SUPFAM" id="SSF46785">
    <property type="entry name" value="Winged helix' DNA-binding domain"/>
    <property type="match status" value="1"/>
</dbReference>
<keyword evidence="3" id="KW-0805">Transcription regulation</keyword>
<dbReference type="Proteomes" id="UP000295805">
    <property type="component" value="Unassembled WGS sequence"/>
</dbReference>
<dbReference type="AlphaFoldDB" id="A0A4R3ZSQ6"/>
<dbReference type="PRINTS" id="PR00598">
    <property type="entry name" value="HTHMARR"/>
</dbReference>
<keyword evidence="4" id="KW-0238">DNA-binding</keyword>
<dbReference type="InterPro" id="IPR023187">
    <property type="entry name" value="Tscrpt_reg_MarR-type_CS"/>
</dbReference>
<feature type="domain" description="HTH marR-type" evidence="6">
    <location>
        <begin position="15"/>
        <end position="145"/>
    </location>
</feature>
<proteinExistence type="predicted"/>
<dbReference type="PANTHER" id="PTHR33164:SF5">
    <property type="entry name" value="ORGANIC HYDROPEROXIDE RESISTANCE TRANSCRIPTIONAL REGULATOR"/>
    <property type="match status" value="1"/>
</dbReference>
<dbReference type="PROSITE" id="PS50995">
    <property type="entry name" value="HTH_MARR_2"/>
    <property type="match status" value="1"/>
</dbReference>
<dbReference type="InterPro" id="IPR036390">
    <property type="entry name" value="WH_DNA-bd_sf"/>
</dbReference>
<comment type="caution">
    <text evidence="7">The sequence shown here is derived from an EMBL/GenBank/DDBJ whole genome shotgun (WGS) entry which is preliminary data.</text>
</comment>
<evidence type="ECO:0000256" key="5">
    <source>
        <dbReference type="ARBA" id="ARBA00023163"/>
    </source>
</evidence>
<dbReference type="PROSITE" id="PS01117">
    <property type="entry name" value="HTH_MARR_1"/>
    <property type="match status" value="1"/>
</dbReference>
<dbReference type="CDD" id="cd00090">
    <property type="entry name" value="HTH_ARSR"/>
    <property type="match status" value="1"/>
</dbReference>
<dbReference type="GO" id="GO:0006950">
    <property type="term" value="P:response to stress"/>
    <property type="evidence" value="ECO:0007669"/>
    <property type="project" value="TreeGrafter"/>
</dbReference>
<evidence type="ECO:0000256" key="3">
    <source>
        <dbReference type="ARBA" id="ARBA00023015"/>
    </source>
</evidence>
<reference evidence="7 8" key="1">
    <citation type="submission" date="2019-03" db="EMBL/GenBank/DDBJ databases">
        <title>Root nodule microbial communities of legume samples collected from USA, Mexico and Botswana.</title>
        <authorList>
            <person name="Hirsch A."/>
        </authorList>
    </citation>
    <scope>NUCLEOTIDE SEQUENCE [LARGE SCALE GENOMIC DNA]</scope>
    <source>
        <strain evidence="7 8">55</strain>
    </source>
</reference>
<organism evidence="7 8">
    <name type="scientific">Dietzia cinnamea</name>
    <dbReference type="NCBI Taxonomy" id="321318"/>
    <lineage>
        <taxon>Bacteria</taxon>
        <taxon>Bacillati</taxon>
        <taxon>Actinomycetota</taxon>
        <taxon>Actinomycetes</taxon>
        <taxon>Mycobacteriales</taxon>
        <taxon>Dietziaceae</taxon>
        <taxon>Dietzia</taxon>
    </lineage>
</organism>
<accession>A0A4R3ZSQ6</accession>
<sequence length="151" mass="16398">MSGILGPMPADLRLDHQVCFSLYAASRASTSAYRHALASVGLTYPQYLALLALWEEDGLTVRQLGDRLHLDSGTLSPLLARLENAGLVARSRSADDGRSVHVHLTESGEKLRAEAETIQCSLLGRLDMSEEDLLQLRTLAQRLVDSLEAGA</sequence>
<dbReference type="EMBL" id="SMCX01000014">
    <property type="protein sequence ID" value="TCW23268.1"/>
    <property type="molecule type" value="Genomic_DNA"/>
</dbReference>
<keyword evidence="2" id="KW-0963">Cytoplasm</keyword>
<dbReference type="InterPro" id="IPR011991">
    <property type="entry name" value="ArsR-like_HTH"/>
</dbReference>
<evidence type="ECO:0000313" key="8">
    <source>
        <dbReference type="Proteomes" id="UP000295805"/>
    </source>
</evidence>
<dbReference type="PANTHER" id="PTHR33164">
    <property type="entry name" value="TRANSCRIPTIONAL REGULATOR, MARR FAMILY"/>
    <property type="match status" value="1"/>
</dbReference>
<evidence type="ECO:0000256" key="1">
    <source>
        <dbReference type="ARBA" id="ARBA00004496"/>
    </source>
</evidence>
<dbReference type="GO" id="GO:0005737">
    <property type="term" value="C:cytoplasm"/>
    <property type="evidence" value="ECO:0007669"/>
    <property type="project" value="UniProtKB-SubCell"/>
</dbReference>
<dbReference type="InterPro" id="IPR000835">
    <property type="entry name" value="HTH_MarR-typ"/>
</dbReference>
<evidence type="ECO:0000256" key="2">
    <source>
        <dbReference type="ARBA" id="ARBA00022490"/>
    </source>
</evidence>
<name>A0A4R3ZSQ6_9ACTN</name>
<evidence type="ECO:0000256" key="4">
    <source>
        <dbReference type="ARBA" id="ARBA00023125"/>
    </source>
</evidence>
<evidence type="ECO:0000313" key="7">
    <source>
        <dbReference type="EMBL" id="TCW23268.1"/>
    </source>
</evidence>
<dbReference type="GO" id="GO:0003700">
    <property type="term" value="F:DNA-binding transcription factor activity"/>
    <property type="evidence" value="ECO:0007669"/>
    <property type="project" value="InterPro"/>
</dbReference>
<dbReference type="InterPro" id="IPR036388">
    <property type="entry name" value="WH-like_DNA-bd_sf"/>
</dbReference>
<dbReference type="FunFam" id="1.10.10.10:FF:000163">
    <property type="entry name" value="MarR family transcriptional regulator"/>
    <property type="match status" value="1"/>
</dbReference>
<evidence type="ECO:0000259" key="6">
    <source>
        <dbReference type="PROSITE" id="PS50995"/>
    </source>
</evidence>